<keyword evidence="3" id="KW-0732">Signal</keyword>
<dbReference type="SUPFAM" id="SSF48452">
    <property type="entry name" value="TPR-like"/>
    <property type="match status" value="1"/>
</dbReference>
<accession>A0AAP2CIP9</accession>
<dbReference type="PROSITE" id="PS51257">
    <property type="entry name" value="PROKAR_LIPOPROTEIN"/>
    <property type="match status" value="1"/>
</dbReference>
<dbReference type="Pfam" id="PF07980">
    <property type="entry name" value="SusD_RagB"/>
    <property type="match status" value="1"/>
</dbReference>
<reference evidence="7 8" key="1">
    <citation type="submission" date="2021-05" db="EMBL/GenBank/DDBJ databases">
        <authorList>
            <person name="Zhang Z.D."/>
            <person name="Osman G."/>
        </authorList>
    </citation>
    <scope>NUCLEOTIDE SEQUENCE [LARGE SCALE GENOMIC DNA]</scope>
    <source>
        <strain evidence="7 8">KCTC 32217</strain>
    </source>
</reference>
<name>A0AAP2CIP9_9BACT</name>
<dbReference type="InterPro" id="IPR012944">
    <property type="entry name" value="SusD_RagB_dom"/>
</dbReference>
<dbReference type="AlphaFoldDB" id="A0AAP2CIP9"/>
<dbReference type="InterPro" id="IPR011990">
    <property type="entry name" value="TPR-like_helical_dom_sf"/>
</dbReference>
<gene>
    <name evidence="7" type="ORF">KI659_08180</name>
</gene>
<organism evidence="7 8">
    <name type="scientific">Litoribacter ruber</name>
    <dbReference type="NCBI Taxonomy" id="702568"/>
    <lineage>
        <taxon>Bacteria</taxon>
        <taxon>Pseudomonadati</taxon>
        <taxon>Bacteroidota</taxon>
        <taxon>Cytophagia</taxon>
        <taxon>Cytophagales</taxon>
        <taxon>Cyclobacteriaceae</taxon>
        <taxon>Litoribacter</taxon>
    </lineage>
</organism>
<evidence type="ECO:0000313" key="8">
    <source>
        <dbReference type="Proteomes" id="UP001319104"/>
    </source>
</evidence>
<dbReference type="Gene3D" id="1.25.40.390">
    <property type="match status" value="1"/>
</dbReference>
<evidence type="ECO:0000259" key="6">
    <source>
        <dbReference type="Pfam" id="PF07980"/>
    </source>
</evidence>
<feature type="domain" description="RagB/SusD" evidence="6">
    <location>
        <begin position="383"/>
        <end position="485"/>
    </location>
</feature>
<keyword evidence="8" id="KW-1185">Reference proteome</keyword>
<evidence type="ECO:0000313" key="7">
    <source>
        <dbReference type="EMBL" id="MBS9523991.1"/>
    </source>
</evidence>
<comment type="caution">
    <text evidence="7">The sequence shown here is derived from an EMBL/GenBank/DDBJ whole genome shotgun (WGS) entry which is preliminary data.</text>
</comment>
<dbReference type="RefSeq" id="WP_213944857.1">
    <property type="nucleotide sequence ID" value="NZ_JAHBGI010000005.1"/>
</dbReference>
<evidence type="ECO:0000256" key="1">
    <source>
        <dbReference type="ARBA" id="ARBA00004442"/>
    </source>
</evidence>
<dbReference type="Proteomes" id="UP001319104">
    <property type="component" value="Unassembled WGS sequence"/>
</dbReference>
<proteinExistence type="inferred from homology"/>
<evidence type="ECO:0000256" key="2">
    <source>
        <dbReference type="ARBA" id="ARBA00006275"/>
    </source>
</evidence>
<comment type="similarity">
    <text evidence="2">Belongs to the SusD family.</text>
</comment>
<comment type="subcellular location">
    <subcellularLocation>
        <location evidence="1">Cell outer membrane</location>
    </subcellularLocation>
</comment>
<protein>
    <submittedName>
        <fullName evidence="7">RagB/SusD family nutrient uptake outer membrane protein</fullName>
    </submittedName>
</protein>
<keyword evidence="4" id="KW-0472">Membrane</keyword>
<evidence type="ECO:0000256" key="5">
    <source>
        <dbReference type="ARBA" id="ARBA00023237"/>
    </source>
</evidence>
<sequence length="514" mass="57318">MKILNKYYLPALALTLGMACTELDDAALDAESFNRPSEAGEGAEAAAALQGTYNQLNAFSDQAGIYALQEHPSDEMMGPTRGTDWSDFGVWRQLHLHSWDASHEFVFNAWNILNTGQLRATQVIDAPNASAQQIAEARFLRSYYIYNIVDLYGQVPIRLDLDDPNEIPTVLSRAEATQLIIDDLDAAIPNLPSLNGANTGQATVEAAHFLRAKVYLNRAVFTAAEPAGPYNFTNEDMQAVIESTDVVLNSSVSLTPFYWDNFVPDNRTTSREIIFARRNETGNAVASVQNRYKMTIHYNQVPGSGGGWNGFTTVADFYNKWGETDDVRKGQALPGFTDRHGLRVGFLEGQQFDGAGNPLTDRGGNPLVFTPEVSLLYSNERQGVRVIKYPPDPNNLADNLIGTDYIFFRYADAWLMRAEALFRTGNTGEALAMVNGLREARGAEPLASLTEMGLLDERGFELYWEGWRRNDQIRFGMFLQEWQNKPVTPPHVVLFPIPQRAMDTNPNFTQNPGY</sequence>
<dbReference type="EMBL" id="JAHCMY010000003">
    <property type="protein sequence ID" value="MBS9523991.1"/>
    <property type="molecule type" value="Genomic_DNA"/>
</dbReference>
<keyword evidence="5" id="KW-0998">Cell outer membrane</keyword>
<dbReference type="GO" id="GO:0009279">
    <property type="term" value="C:cell outer membrane"/>
    <property type="evidence" value="ECO:0007669"/>
    <property type="project" value="UniProtKB-SubCell"/>
</dbReference>
<evidence type="ECO:0000256" key="3">
    <source>
        <dbReference type="ARBA" id="ARBA00022729"/>
    </source>
</evidence>
<evidence type="ECO:0000256" key="4">
    <source>
        <dbReference type="ARBA" id="ARBA00023136"/>
    </source>
</evidence>